<dbReference type="GO" id="GO:0016491">
    <property type="term" value="F:oxidoreductase activity"/>
    <property type="evidence" value="ECO:0007669"/>
    <property type="project" value="InterPro"/>
</dbReference>
<proteinExistence type="predicted"/>
<evidence type="ECO:0000313" key="3">
    <source>
        <dbReference type="Proteomes" id="UP000070282"/>
    </source>
</evidence>
<evidence type="ECO:0000259" key="1">
    <source>
        <dbReference type="Pfam" id="PF00248"/>
    </source>
</evidence>
<dbReference type="GO" id="GO:0005829">
    <property type="term" value="C:cytosol"/>
    <property type="evidence" value="ECO:0007669"/>
    <property type="project" value="TreeGrafter"/>
</dbReference>
<dbReference type="Gene3D" id="3.20.20.100">
    <property type="entry name" value="NADP-dependent oxidoreductase domain"/>
    <property type="match status" value="1"/>
</dbReference>
<gene>
    <name evidence="2" type="ORF">J122_480</name>
</gene>
<dbReference type="InterPro" id="IPR036812">
    <property type="entry name" value="NAD(P)_OxRdtase_dom_sf"/>
</dbReference>
<dbReference type="PRINTS" id="PR00069">
    <property type="entry name" value="ALDKETRDTASE"/>
</dbReference>
<dbReference type="AlphaFoldDB" id="A0A137SGQ2"/>
<dbReference type="InterPro" id="IPR050523">
    <property type="entry name" value="AKR_Detox_Biosynth"/>
</dbReference>
<dbReference type="InterPro" id="IPR023210">
    <property type="entry name" value="NADP_OxRdtase_dom"/>
</dbReference>
<reference evidence="3" key="1">
    <citation type="submission" date="2015-12" db="EMBL/GenBank/DDBJ databases">
        <authorList>
            <person name="Lima A."/>
            <person name="Farahani Zayas N."/>
            <person name="Castro Da Silva M.A."/>
            <person name="Cabral A."/>
            <person name="Pessatti M.L."/>
        </authorList>
    </citation>
    <scope>NUCLEOTIDE SEQUENCE [LARGE SCALE GENOMIC DNA]</scope>
    <source>
        <strain evidence="3">LAMA 842</strain>
    </source>
</reference>
<protein>
    <submittedName>
        <fullName evidence="2">Oxidoreductase, aldo/keto reductase family</fullName>
    </submittedName>
</protein>
<sequence>MQTAGPEYLKQTPLVVGLMRLLEHRELHSPGALADWITQCLDDGLEVFDHADIYGDGECELLFGRALRATPHLKHKVKLISKAGIVLKHQDTSPWRSKHYRAEAGYISAAIDASLQRLQVDQLHTFLIHRPDPLLEAPALARVLEQAVESGKVGHIGVSNFLPEQWRWLQQNTHLPLVCNQSELSLGHPQPLFDGGLEAMLSDRLRWLAWSPLAGGKLPERIPGQLLTDAQRETGLCETGLAIAWIRQLPGAPIPVIGSLRSDRLQAASRGAQADLPRGLWYALLEAVQGNPAP</sequence>
<comment type="caution">
    <text evidence="2">The sequence shown here is derived from an EMBL/GenBank/DDBJ whole genome shotgun (WGS) entry which is preliminary data.</text>
</comment>
<name>A0A137SGQ2_9GAMM</name>
<keyword evidence="3" id="KW-1185">Reference proteome</keyword>
<dbReference type="InterPro" id="IPR020471">
    <property type="entry name" value="AKR"/>
</dbReference>
<evidence type="ECO:0000313" key="2">
    <source>
        <dbReference type="EMBL" id="KXO11611.1"/>
    </source>
</evidence>
<organism evidence="2 3">
    <name type="scientific">Marinobacter excellens LAMA 842</name>
    <dbReference type="NCBI Taxonomy" id="1306954"/>
    <lineage>
        <taxon>Bacteria</taxon>
        <taxon>Pseudomonadati</taxon>
        <taxon>Pseudomonadota</taxon>
        <taxon>Gammaproteobacteria</taxon>
        <taxon>Pseudomonadales</taxon>
        <taxon>Marinobacteraceae</taxon>
        <taxon>Marinobacter</taxon>
    </lineage>
</organism>
<dbReference type="SUPFAM" id="SSF51430">
    <property type="entry name" value="NAD(P)-linked oxidoreductase"/>
    <property type="match status" value="1"/>
</dbReference>
<dbReference type="PANTHER" id="PTHR43364:SF1">
    <property type="entry name" value="OXIDOREDUCTASE YDHF"/>
    <property type="match status" value="1"/>
</dbReference>
<dbReference type="Proteomes" id="UP000070282">
    <property type="component" value="Unassembled WGS sequence"/>
</dbReference>
<dbReference type="RefSeq" id="WP_058089502.1">
    <property type="nucleotide sequence ID" value="NZ_LOCO01000002.1"/>
</dbReference>
<feature type="domain" description="NADP-dependent oxidoreductase" evidence="1">
    <location>
        <begin position="13"/>
        <end position="267"/>
    </location>
</feature>
<accession>A0A137SGQ2</accession>
<dbReference type="Pfam" id="PF00248">
    <property type="entry name" value="Aldo_ket_red"/>
    <property type="match status" value="1"/>
</dbReference>
<dbReference type="PATRIC" id="fig|1306954.6.peg.1435"/>
<dbReference type="PANTHER" id="PTHR43364">
    <property type="entry name" value="NADH-SPECIFIC METHYLGLYOXAL REDUCTASE-RELATED"/>
    <property type="match status" value="1"/>
</dbReference>
<dbReference type="EMBL" id="LOCO01000002">
    <property type="protein sequence ID" value="KXO11611.1"/>
    <property type="molecule type" value="Genomic_DNA"/>
</dbReference>